<keyword evidence="3 5" id="KW-0472">Membrane</keyword>
<keyword evidence="9" id="KW-1185">Reference proteome</keyword>
<sequence>MNFHRVIVTALAGLSLSACGSLSNVMPDGTTDNPVFPDIRSITYDNGRGIAPNPENLSLVRSGVTKDQLYYLLGRPHFSEGFAPREWDFLFYLNTPGKGTNNVSSCQYKILFDKDMLARSFYWKPVGPDDVCSNEPPEKVVEQARKVTLEADGLFAFNGSGINDLQQRGKLRLEALSQEIRNQPGVKSVLIIGHTDRLGPEAYNQVLSEKRANSVAGYLVSNGVPSSLITVQGLGESQPLVQCEDVGNRQELIACLAPNRRVEVLVNLEANQDNLEGNQG</sequence>
<dbReference type="PROSITE" id="PS51257">
    <property type="entry name" value="PROKAR_LIPOPROTEIN"/>
    <property type="match status" value="1"/>
</dbReference>
<evidence type="ECO:0000313" key="8">
    <source>
        <dbReference type="EMBL" id="MBV4398175.1"/>
    </source>
</evidence>
<accession>A0ABS6NRI8</accession>
<organism evidence="8 9">
    <name type="scientific">Advenella alkanexedens</name>
    <dbReference type="NCBI Taxonomy" id="1481665"/>
    <lineage>
        <taxon>Bacteria</taxon>
        <taxon>Pseudomonadati</taxon>
        <taxon>Pseudomonadota</taxon>
        <taxon>Betaproteobacteria</taxon>
        <taxon>Burkholderiales</taxon>
        <taxon>Alcaligenaceae</taxon>
    </lineage>
</organism>
<evidence type="ECO:0000256" key="4">
    <source>
        <dbReference type="ARBA" id="ARBA00023237"/>
    </source>
</evidence>
<comment type="caution">
    <text evidence="8">The sequence shown here is derived from an EMBL/GenBank/DDBJ whole genome shotgun (WGS) entry which is preliminary data.</text>
</comment>
<dbReference type="InterPro" id="IPR007450">
    <property type="entry name" value="BamE_dom"/>
</dbReference>
<keyword evidence="4" id="KW-0998">Cell outer membrane</keyword>
<dbReference type="PANTHER" id="PTHR30329">
    <property type="entry name" value="STATOR ELEMENT OF FLAGELLAR MOTOR COMPLEX"/>
    <property type="match status" value="1"/>
</dbReference>
<dbReference type="Pfam" id="PF00691">
    <property type="entry name" value="OmpA"/>
    <property type="match status" value="1"/>
</dbReference>
<name>A0ABS6NRI8_9BURK</name>
<dbReference type="CDD" id="cd07185">
    <property type="entry name" value="OmpA_C-like"/>
    <property type="match status" value="1"/>
</dbReference>
<dbReference type="InterPro" id="IPR037873">
    <property type="entry name" value="BamE-like"/>
</dbReference>
<proteinExistence type="predicted"/>
<feature type="chain" id="PRO_5047094817" evidence="6">
    <location>
        <begin position="21"/>
        <end position="280"/>
    </location>
</feature>
<dbReference type="InterPro" id="IPR006665">
    <property type="entry name" value="OmpA-like"/>
</dbReference>
<evidence type="ECO:0000313" key="9">
    <source>
        <dbReference type="Proteomes" id="UP000722165"/>
    </source>
</evidence>
<evidence type="ECO:0000256" key="6">
    <source>
        <dbReference type="SAM" id="SignalP"/>
    </source>
</evidence>
<reference evidence="8 9" key="1">
    <citation type="submission" date="2021-06" db="EMBL/GenBank/DDBJ databases">
        <authorList>
            <person name="Lu T."/>
            <person name="Wang Q."/>
            <person name="Han X."/>
        </authorList>
    </citation>
    <scope>NUCLEOTIDE SEQUENCE [LARGE SCALE GENOMIC DNA]</scope>
    <source>
        <strain evidence="8 9">LAM0050</strain>
    </source>
</reference>
<feature type="signal peptide" evidence="6">
    <location>
        <begin position="1"/>
        <end position="20"/>
    </location>
</feature>
<dbReference type="Gene3D" id="3.30.1330.60">
    <property type="entry name" value="OmpA-like domain"/>
    <property type="match status" value="1"/>
</dbReference>
<dbReference type="InterPro" id="IPR006664">
    <property type="entry name" value="OMP_bac"/>
</dbReference>
<evidence type="ECO:0000256" key="1">
    <source>
        <dbReference type="ARBA" id="ARBA00004442"/>
    </source>
</evidence>
<dbReference type="EMBL" id="JAHSPR010000012">
    <property type="protein sequence ID" value="MBV4398175.1"/>
    <property type="molecule type" value="Genomic_DNA"/>
</dbReference>
<dbReference type="PANTHER" id="PTHR30329:SF21">
    <property type="entry name" value="LIPOPROTEIN YIAD-RELATED"/>
    <property type="match status" value="1"/>
</dbReference>
<keyword evidence="2 6" id="KW-0732">Signal</keyword>
<protein>
    <submittedName>
        <fullName evidence="8">OmpA family protein</fullName>
    </submittedName>
</protein>
<comment type="subcellular location">
    <subcellularLocation>
        <location evidence="1">Cell outer membrane</location>
    </subcellularLocation>
</comment>
<dbReference type="Pfam" id="PF04355">
    <property type="entry name" value="BamE"/>
    <property type="match status" value="1"/>
</dbReference>
<evidence type="ECO:0000256" key="2">
    <source>
        <dbReference type="ARBA" id="ARBA00022729"/>
    </source>
</evidence>
<dbReference type="PRINTS" id="PR01021">
    <property type="entry name" value="OMPADOMAIN"/>
</dbReference>
<dbReference type="PRINTS" id="PR01023">
    <property type="entry name" value="NAFLGMOTY"/>
</dbReference>
<dbReference type="Gene3D" id="3.30.1450.10">
    <property type="match status" value="1"/>
</dbReference>
<feature type="domain" description="OmpA-like" evidence="7">
    <location>
        <begin position="142"/>
        <end position="270"/>
    </location>
</feature>
<dbReference type="SUPFAM" id="SSF103088">
    <property type="entry name" value="OmpA-like"/>
    <property type="match status" value="1"/>
</dbReference>
<dbReference type="InterPro" id="IPR050330">
    <property type="entry name" value="Bact_OuterMem_StrucFunc"/>
</dbReference>
<gene>
    <name evidence="8" type="ORF">KU392_13080</name>
</gene>
<dbReference type="PROSITE" id="PS01068">
    <property type="entry name" value="OMPA_1"/>
    <property type="match status" value="1"/>
</dbReference>
<dbReference type="InterPro" id="IPR036737">
    <property type="entry name" value="OmpA-like_sf"/>
</dbReference>
<evidence type="ECO:0000256" key="5">
    <source>
        <dbReference type="PROSITE-ProRule" id="PRU00473"/>
    </source>
</evidence>
<evidence type="ECO:0000259" key="7">
    <source>
        <dbReference type="PROSITE" id="PS51123"/>
    </source>
</evidence>
<evidence type="ECO:0000256" key="3">
    <source>
        <dbReference type="ARBA" id="ARBA00023136"/>
    </source>
</evidence>
<dbReference type="PROSITE" id="PS51123">
    <property type="entry name" value="OMPA_2"/>
    <property type="match status" value="1"/>
</dbReference>
<dbReference type="InterPro" id="IPR006690">
    <property type="entry name" value="OMPA-like_CS"/>
</dbReference>
<dbReference type="Proteomes" id="UP000722165">
    <property type="component" value="Unassembled WGS sequence"/>
</dbReference>